<evidence type="ECO:0000313" key="2">
    <source>
        <dbReference type="EMBL" id="EPS39957.1"/>
    </source>
</evidence>
<sequence length="393" mass="44768">MSSSGSGTSLGSDPNPEEKKRWAVDETPPRDYAAEYDACAAKGATLIAAYEAAADADAPDVDPDPVLMSAPSSDYLLEVQTDASEVATNTERLTTKNNGMKKILEQNYFDRHPNIDVEKLPPEMQVLATDYRHFSINNPNNPHADVSDRPYVGWVSQRDKTIVWARRYKDQDRAENKVYPSNITFAVWAHIATQRWDIATEPLKVHDLEYIAMNDVINPKTSAVCRQVYKNEGINLNNDVETRDGLYLYPGSRDWGAFAGTPNAGSIWRMVADHHNAFQNKKPIKVMVKFRPYRFNIEETGYSRLVDRNDDMLKGTWFIGICLQSDFESFKIEKVRLLVLPKALLHFKNLHRVSNCQNVGVDSTPRARRIQQSHLHLDTHLPQTYLKKVYLRN</sequence>
<dbReference type="Proteomes" id="UP000015100">
    <property type="component" value="Unassembled WGS sequence"/>
</dbReference>
<accession>S8BXD3</accession>
<gene>
    <name evidence="2" type="ORF">H072_6296</name>
</gene>
<reference evidence="2 3" key="1">
    <citation type="journal article" date="2013" name="PLoS Genet.">
        <title>Genomic mechanisms accounting for the adaptation to parasitism in nematode-trapping fungi.</title>
        <authorList>
            <person name="Meerupati T."/>
            <person name="Andersson K.M."/>
            <person name="Friman E."/>
            <person name="Kumar D."/>
            <person name="Tunlid A."/>
            <person name="Ahren D."/>
        </authorList>
    </citation>
    <scope>NUCLEOTIDE SEQUENCE [LARGE SCALE GENOMIC DNA]</scope>
    <source>
        <strain evidence="2 3">CBS 200.50</strain>
    </source>
</reference>
<proteinExistence type="predicted"/>
<feature type="region of interest" description="Disordered" evidence="1">
    <location>
        <begin position="1"/>
        <end position="28"/>
    </location>
</feature>
<evidence type="ECO:0000256" key="1">
    <source>
        <dbReference type="SAM" id="MobiDB-lite"/>
    </source>
</evidence>
<dbReference type="OrthoDB" id="5313155at2759"/>
<dbReference type="EMBL" id="AQGS01000443">
    <property type="protein sequence ID" value="EPS39957.1"/>
    <property type="molecule type" value="Genomic_DNA"/>
</dbReference>
<reference evidence="3" key="2">
    <citation type="submission" date="2013-04" db="EMBL/GenBank/DDBJ databases">
        <title>Genomic mechanisms accounting for the adaptation to parasitism in nematode-trapping fungi.</title>
        <authorList>
            <person name="Ahren D.G."/>
        </authorList>
    </citation>
    <scope>NUCLEOTIDE SEQUENCE [LARGE SCALE GENOMIC DNA]</scope>
    <source>
        <strain evidence="3">CBS 200.50</strain>
    </source>
</reference>
<feature type="compositionally biased region" description="Basic and acidic residues" evidence="1">
    <location>
        <begin position="16"/>
        <end position="28"/>
    </location>
</feature>
<organism evidence="2 3">
    <name type="scientific">Dactylellina haptotyla (strain CBS 200.50)</name>
    <name type="common">Nematode-trapping fungus</name>
    <name type="synonym">Monacrosporium haptotylum</name>
    <dbReference type="NCBI Taxonomy" id="1284197"/>
    <lineage>
        <taxon>Eukaryota</taxon>
        <taxon>Fungi</taxon>
        <taxon>Dikarya</taxon>
        <taxon>Ascomycota</taxon>
        <taxon>Pezizomycotina</taxon>
        <taxon>Orbiliomycetes</taxon>
        <taxon>Orbiliales</taxon>
        <taxon>Orbiliaceae</taxon>
        <taxon>Dactylellina</taxon>
    </lineage>
</organism>
<name>S8BXD3_DACHA</name>
<dbReference type="HOGENOM" id="CLU_702116_0_0_1"/>
<dbReference type="AlphaFoldDB" id="S8BXD3"/>
<comment type="caution">
    <text evidence="2">The sequence shown here is derived from an EMBL/GenBank/DDBJ whole genome shotgun (WGS) entry which is preliminary data.</text>
</comment>
<keyword evidence="3" id="KW-1185">Reference proteome</keyword>
<feature type="compositionally biased region" description="Low complexity" evidence="1">
    <location>
        <begin position="1"/>
        <end position="12"/>
    </location>
</feature>
<protein>
    <submittedName>
        <fullName evidence="2">Uncharacterized protein</fullName>
    </submittedName>
</protein>
<evidence type="ECO:0000313" key="3">
    <source>
        <dbReference type="Proteomes" id="UP000015100"/>
    </source>
</evidence>